<protein>
    <recommendedName>
        <fullName evidence="3">Outer membrane protein beta-barrel domain-containing protein</fullName>
    </recommendedName>
</protein>
<evidence type="ECO:0000313" key="2">
    <source>
        <dbReference type="Proteomes" id="UP000594042"/>
    </source>
</evidence>
<dbReference type="AlphaFoldDB" id="A0A7G1HZK6"/>
<sequence>MKRFLCMAIIIFLFIPKIMAQTEKGKWMINPEITTFGVGGTDNDKSKSNRFNFGLGFKGGSFIYDDLLVNVGIGFDINKQEKWKDNSLQLSGGLKYYILSHLFLGAEIGYEREWLRDYEGNKTLKNNYFFFGADLGYAIFITSNISIEPAIYWKHSFADRLNQYGFKVGFGLYF</sequence>
<name>A0A7G1HZK6_9BACT</name>
<proteinExistence type="predicted"/>
<reference evidence="2" key="1">
    <citation type="submission" date="2020-07" db="EMBL/GenBank/DDBJ databases">
        <title>Complete genome sequencing of Coprobacter sp. strain 2CBH44.</title>
        <authorList>
            <person name="Sakamoto M."/>
            <person name="Murakami T."/>
            <person name="Mori H."/>
        </authorList>
    </citation>
    <scope>NUCLEOTIDE SEQUENCE [LARGE SCALE GENOMIC DNA]</scope>
    <source>
        <strain evidence="2">2CBH44</strain>
    </source>
</reference>
<dbReference type="KEGG" id="copr:Cop2CBH44_12900"/>
<gene>
    <name evidence="1" type="ORF">Cop2CBH44_12900</name>
</gene>
<evidence type="ECO:0008006" key="3">
    <source>
        <dbReference type="Google" id="ProtNLM"/>
    </source>
</evidence>
<keyword evidence="2" id="KW-1185">Reference proteome</keyword>
<organism evidence="1 2">
    <name type="scientific">Coprobacter secundus subsp. similis</name>
    <dbReference type="NCBI Taxonomy" id="2751153"/>
    <lineage>
        <taxon>Bacteria</taxon>
        <taxon>Pseudomonadati</taxon>
        <taxon>Bacteroidota</taxon>
        <taxon>Bacteroidia</taxon>
        <taxon>Bacteroidales</taxon>
        <taxon>Barnesiellaceae</taxon>
        <taxon>Coprobacter</taxon>
    </lineage>
</organism>
<accession>A0A7G1HZK6</accession>
<dbReference type="Proteomes" id="UP000594042">
    <property type="component" value="Chromosome"/>
</dbReference>
<dbReference type="EMBL" id="AP023322">
    <property type="protein sequence ID" value="BCI62937.1"/>
    <property type="molecule type" value="Genomic_DNA"/>
</dbReference>
<dbReference type="RefSeq" id="WP_200755743.1">
    <property type="nucleotide sequence ID" value="NZ_AP023322.1"/>
</dbReference>
<evidence type="ECO:0000313" key="1">
    <source>
        <dbReference type="EMBL" id="BCI62937.1"/>
    </source>
</evidence>